<keyword evidence="1" id="KW-1133">Transmembrane helix</keyword>
<keyword evidence="1" id="KW-0812">Transmembrane</keyword>
<name>A0A0U1DFM1_9MYCO</name>
<dbReference type="Pfam" id="PF11139">
    <property type="entry name" value="SfLAP"/>
    <property type="match status" value="1"/>
</dbReference>
<evidence type="ECO:0000313" key="3">
    <source>
        <dbReference type="Proteomes" id="UP000199601"/>
    </source>
</evidence>
<evidence type="ECO:0000256" key="1">
    <source>
        <dbReference type="SAM" id="Phobius"/>
    </source>
</evidence>
<dbReference type="Proteomes" id="UP000199601">
    <property type="component" value="Unassembled WGS sequence"/>
</dbReference>
<evidence type="ECO:0000313" key="2">
    <source>
        <dbReference type="EMBL" id="CQD15471.1"/>
    </source>
</evidence>
<dbReference type="RefSeq" id="WP_090421821.1">
    <property type="nucleotide sequence ID" value="NZ_CTEC01000002.1"/>
</dbReference>
<keyword evidence="1" id="KW-0472">Membrane</keyword>
<feature type="transmembrane region" description="Helical" evidence="1">
    <location>
        <begin position="163"/>
        <end position="187"/>
    </location>
</feature>
<feature type="transmembrane region" description="Helical" evidence="1">
    <location>
        <begin position="242"/>
        <end position="262"/>
    </location>
</feature>
<dbReference type="EMBL" id="CTEC01000002">
    <property type="protein sequence ID" value="CQD15471.1"/>
    <property type="molecule type" value="Genomic_DNA"/>
</dbReference>
<sequence length="263" mass="28037">MWGSVLGLGILAALNPVRLGLALLMISRPRPGPNLLAYWVGGLTVAVPELLAPLMLLNFTSAFGTFRHGSPGRAASSTLPHIQIGLGVLGLSIAALMAVRFSMRQRARARTSGGGTPTSPPGPGAPMVVPRFLSRAQDLSPEDRSGVRLLLHRAHRAWEKGSLWIAWVIGLASVPVDGVLLILAIIVASRAAVATQVSASIAFVLLMYSVVEMILVGYVAAPARTHALLRQLHEWVRVYHRQILVAVFTVVGVTQLAQGMHIL</sequence>
<proteinExistence type="predicted"/>
<reference evidence="3" key="1">
    <citation type="submission" date="2015-03" db="EMBL/GenBank/DDBJ databases">
        <authorList>
            <person name="Urmite Genomes"/>
        </authorList>
    </citation>
    <scope>NUCLEOTIDE SEQUENCE [LARGE SCALE GENOMIC DNA]</scope>
    <source>
        <strain evidence="3">CSUR P1344</strain>
    </source>
</reference>
<feature type="transmembrane region" description="Helical" evidence="1">
    <location>
        <begin position="79"/>
        <end position="99"/>
    </location>
</feature>
<feature type="transmembrane region" description="Helical" evidence="1">
    <location>
        <begin position="36"/>
        <end position="59"/>
    </location>
</feature>
<feature type="transmembrane region" description="Helical" evidence="1">
    <location>
        <begin position="6"/>
        <end position="24"/>
    </location>
</feature>
<accession>A0A0U1DFM1</accession>
<dbReference type="AlphaFoldDB" id="A0A0U1DFM1"/>
<organism evidence="2 3">
    <name type="scientific">Mycobacterium europaeum</name>
    <dbReference type="NCBI Taxonomy" id="761804"/>
    <lineage>
        <taxon>Bacteria</taxon>
        <taxon>Bacillati</taxon>
        <taxon>Actinomycetota</taxon>
        <taxon>Actinomycetes</taxon>
        <taxon>Mycobacteriales</taxon>
        <taxon>Mycobacteriaceae</taxon>
        <taxon>Mycobacterium</taxon>
        <taxon>Mycobacterium simiae complex</taxon>
    </lineage>
</organism>
<dbReference type="InterPro" id="IPR021315">
    <property type="entry name" value="Gap/Sap"/>
</dbReference>
<keyword evidence="3" id="KW-1185">Reference proteome</keyword>
<feature type="transmembrane region" description="Helical" evidence="1">
    <location>
        <begin position="199"/>
        <end position="221"/>
    </location>
</feature>
<protein>
    <submittedName>
        <fullName evidence="2">Integral membrane protein</fullName>
    </submittedName>
</protein>
<gene>
    <name evidence="2" type="ORF">BN000_03220</name>
</gene>